<comment type="function">
    <text evidence="7">An anti-sigma factor for extracytoplasmic function (ECF) sigma factor sigma-E (RpoE). ECF sigma factors are held in an inactive form by an anti-sigma factor until released by regulated intramembrane proteolysis (RIP). RIP occurs when an extracytoplasmic signal triggers a concerted proteolytic cascade to transmit information and elicit cellular responses. The membrane-spanning regulatory substrate protein is first cut periplasmically (site-1 protease, S1P, DegS), then within the membrane itself (site-2 protease, S2P, RseP), while cytoplasmic proteases finish degrading the anti-sigma factor, liberating sigma-E.</text>
</comment>
<evidence type="ECO:0000256" key="3">
    <source>
        <dbReference type="ARBA" id="ARBA00022475"/>
    </source>
</evidence>
<name>A0A8J2U4J6_9GAMM</name>
<dbReference type="GO" id="GO:0005886">
    <property type="term" value="C:plasma membrane"/>
    <property type="evidence" value="ECO:0007669"/>
    <property type="project" value="UniProtKB-SubCell"/>
</dbReference>
<feature type="domain" description="Anti sigma-E protein RseA C-terminal" evidence="10">
    <location>
        <begin position="127"/>
        <end position="184"/>
    </location>
</feature>
<dbReference type="AlphaFoldDB" id="A0A8J2U4J6"/>
<evidence type="ECO:0000259" key="9">
    <source>
        <dbReference type="Pfam" id="PF03872"/>
    </source>
</evidence>
<evidence type="ECO:0000256" key="7">
    <source>
        <dbReference type="PIRNR" id="PIRNR016938"/>
    </source>
</evidence>
<dbReference type="GO" id="GO:0016989">
    <property type="term" value="F:sigma factor antagonist activity"/>
    <property type="evidence" value="ECO:0007669"/>
    <property type="project" value="InterPro"/>
</dbReference>
<keyword evidence="6 7" id="KW-0472">Membrane</keyword>
<dbReference type="PANTHER" id="PTHR38104">
    <property type="match status" value="1"/>
</dbReference>
<comment type="similarity">
    <text evidence="2 7">Belongs to the RseA family.</text>
</comment>
<dbReference type="InterPro" id="IPR052383">
    <property type="entry name" value="Anti-sigma-E_RseA-like"/>
</dbReference>
<proteinExistence type="inferred from homology"/>
<dbReference type="PIRSF" id="PIRSF016938">
    <property type="entry name" value="RseA"/>
    <property type="match status" value="1"/>
</dbReference>
<protein>
    <recommendedName>
        <fullName evidence="7">Anti-sigma-E factor RseA</fullName>
    </recommendedName>
    <alternativeName>
        <fullName evidence="7">Regulator of SigE</fullName>
    </alternativeName>
    <alternativeName>
        <fullName evidence="7">Sigma-E anti-sigma factor RseA</fullName>
    </alternativeName>
    <alternativeName>
        <fullName evidence="7">Sigma-E factor negative regulatory protein</fullName>
    </alternativeName>
</protein>
<dbReference type="PANTHER" id="PTHR38104:SF1">
    <property type="entry name" value="ANTI-SIGMA-E FACTOR RSEA"/>
    <property type="match status" value="1"/>
</dbReference>
<evidence type="ECO:0000256" key="4">
    <source>
        <dbReference type="ARBA" id="ARBA00022692"/>
    </source>
</evidence>
<comment type="subunit">
    <text evidence="7">Interacts 1:1 with ECF RNA polymerase sigma-E (RpoE); this inhibits the interaction of sigma-E with the RNA polymerase catalytic core and leads to a decreased expression of sigma-E-regulated genes. Interacts with RseB.</text>
</comment>
<comment type="caution">
    <text evidence="11">The sequence shown here is derived from an EMBL/GenBank/DDBJ whole genome shotgun (WGS) entry which is preliminary data.</text>
</comment>
<gene>
    <name evidence="11" type="primary">rseA</name>
    <name evidence="11" type="ORF">GCM10011369_15680</name>
</gene>
<evidence type="ECO:0000313" key="11">
    <source>
        <dbReference type="EMBL" id="GGA74721.1"/>
    </source>
</evidence>
<sequence>MFSMTDKFERVSALVDNQLDDKMIDALLDDPELQDQWARHHAVSDAVRGDDVSLLSTDFAASVSAAIEQEPTVLAPKPAKTKSTVKVPGKVVRMFRQVGQYAIAATVAAVAIVGVQQTGQESVEEQPLPILNTNPVVGVSASPVSLNATPVNNSAQSQADARQRLIEQRRRINAYFQDHELQMRIQQPQHTARAVKQQDADSSTTEQPQQ</sequence>
<evidence type="ECO:0000256" key="8">
    <source>
        <dbReference type="SAM" id="MobiDB-lite"/>
    </source>
</evidence>
<evidence type="ECO:0000256" key="6">
    <source>
        <dbReference type="ARBA" id="ARBA00023136"/>
    </source>
</evidence>
<evidence type="ECO:0000256" key="1">
    <source>
        <dbReference type="ARBA" id="ARBA00004162"/>
    </source>
</evidence>
<dbReference type="Gene3D" id="1.10.10.880">
    <property type="entry name" value="Anti sigma-E protein RseA, N-terminal domain"/>
    <property type="match status" value="1"/>
</dbReference>
<dbReference type="InterPro" id="IPR005572">
    <property type="entry name" value="Anti-sigma_E_RseA_N"/>
</dbReference>
<feature type="region of interest" description="Disordered" evidence="8">
    <location>
        <begin position="186"/>
        <end position="210"/>
    </location>
</feature>
<evidence type="ECO:0000313" key="12">
    <source>
        <dbReference type="Proteomes" id="UP000619743"/>
    </source>
</evidence>
<dbReference type="Pfam" id="PF03873">
    <property type="entry name" value="RseA_C"/>
    <property type="match status" value="1"/>
</dbReference>
<keyword evidence="5" id="KW-1133">Transmembrane helix</keyword>
<dbReference type="CDD" id="cd16328">
    <property type="entry name" value="RseA_N"/>
    <property type="match status" value="1"/>
</dbReference>
<dbReference type="EMBL" id="BMDX01000006">
    <property type="protein sequence ID" value="GGA74721.1"/>
    <property type="molecule type" value="Genomic_DNA"/>
</dbReference>
<organism evidence="11 12">
    <name type="scientific">Neiella marina</name>
    <dbReference type="NCBI Taxonomy" id="508461"/>
    <lineage>
        <taxon>Bacteria</taxon>
        <taxon>Pseudomonadati</taxon>
        <taxon>Pseudomonadota</taxon>
        <taxon>Gammaproteobacteria</taxon>
        <taxon>Alteromonadales</taxon>
        <taxon>Echinimonadaceae</taxon>
        <taxon>Neiella</taxon>
    </lineage>
</organism>
<evidence type="ECO:0000256" key="2">
    <source>
        <dbReference type="ARBA" id="ARBA00005837"/>
    </source>
</evidence>
<keyword evidence="3 7" id="KW-1003">Cell membrane</keyword>
<reference evidence="12" key="1">
    <citation type="journal article" date="2019" name="Int. J. Syst. Evol. Microbiol.">
        <title>The Global Catalogue of Microorganisms (GCM) 10K type strain sequencing project: providing services to taxonomists for standard genome sequencing and annotation.</title>
        <authorList>
            <consortium name="The Broad Institute Genomics Platform"/>
            <consortium name="The Broad Institute Genome Sequencing Center for Infectious Disease"/>
            <person name="Wu L."/>
            <person name="Ma J."/>
        </authorList>
    </citation>
    <scope>NUCLEOTIDE SEQUENCE [LARGE SCALE GENOMIC DNA]</scope>
    <source>
        <strain evidence="12">CGMCC 1.10130</strain>
    </source>
</reference>
<dbReference type="Pfam" id="PF03872">
    <property type="entry name" value="RseA_N"/>
    <property type="match status" value="1"/>
</dbReference>
<dbReference type="InterPro" id="IPR026279">
    <property type="entry name" value="RseA"/>
</dbReference>
<dbReference type="Proteomes" id="UP000619743">
    <property type="component" value="Unassembled WGS sequence"/>
</dbReference>
<dbReference type="SUPFAM" id="SSF89069">
    <property type="entry name" value="N-terminal, cytoplasmic domain of anti-sigmaE factor RseA"/>
    <property type="match status" value="1"/>
</dbReference>
<comment type="subcellular location">
    <subcellularLocation>
        <location evidence="7">Cell inner membrane</location>
    </subcellularLocation>
    <subcellularLocation>
        <location evidence="1">Cell membrane</location>
        <topology evidence="1">Single-pass membrane protein</topology>
    </subcellularLocation>
</comment>
<keyword evidence="4" id="KW-0812">Transmembrane</keyword>
<dbReference type="InterPro" id="IPR005573">
    <property type="entry name" value="Anti-sigma_E_RseA_C"/>
</dbReference>
<evidence type="ECO:0000256" key="5">
    <source>
        <dbReference type="ARBA" id="ARBA00022989"/>
    </source>
</evidence>
<feature type="compositionally biased region" description="Polar residues" evidence="8">
    <location>
        <begin position="200"/>
        <end position="210"/>
    </location>
</feature>
<accession>A0A8J2U4J6</accession>
<keyword evidence="7" id="KW-0997">Cell inner membrane</keyword>
<feature type="domain" description="Anti sigma-E protein RseA N-terminal" evidence="9">
    <location>
        <begin position="9"/>
        <end position="80"/>
    </location>
</feature>
<keyword evidence="12" id="KW-1185">Reference proteome</keyword>
<evidence type="ECO:0000259" key="10">
    <source>
        <dbReference type="Pfam" id="PF03873"/>
    </source>
</evidence>
<dbReference type="InterPro" id="IPR036147">
    <property type="entry name" value="Anti-sigma_E_RseA_N_sf"/>
</dbReference>